<dbReference type="Gene3D" id="2.40.50.90">
    <property type="match status" value="1"/>
</dbReference>
<keyword evidence="1" id="KW-0732">Signal</keyword>
<gene>
    <name evidence="2" type="ORF">IE4872_PD00121</name>
</gene>
<keyword evidence="2" id="KW-0614">Plasmid</keyword>
<accession>A0A1L5NS06</accession>
<proteinExistence type="predicted"/>
<feature type="chain" id="PRO_5012385707" evidence="1">
    <location>
        <begin position="22"/>
        <end position="226"/>
    </location>
</feature>
<dbReference type="SUPFAM" id="SSF50199">
    <property type="entry name" value="Staphylococcal nuclease"/>
    <property type="match status" value="1"/>
</dbReference>
<geneLocation type="plasmid" evidence="3">
    <name>prgalie4872d</name>
</geneLocation>
<dbReference type="AlphaFoldDB" id="A0A1L5NS06"/>
<dbReference type="Proteomes" id="UP000184749">
    <property type="component" value="Plasmid pRgalIE4872d"/>
</dbReference>
<dbReference type="InterPro" id="IPR035437">
    <property type="entry name" value="SNase_OB-fold_sf"/>
</dbReference>
<sequence>MRNLAASLMVVSGLGSFQAAGADLPRDDRCSTRPAIVTPQPAIKGRVSIISGDTLWFPEFGRRVHLEGIDACALPQWTFDPSIEQAVSSPAPVPCGPLAKAWLKSVVGTAIVTCQPISHAGLDDLSGRCSARGRDLGLEMLRVGWARIRLKGSANSQYIAAQRHARSAHYGLWGTYALGMGEWRRKAIDRTTERRPLADWNLLADREQEIMPPFADWRNRPRRTDR</sequence>
<organism evidence="2 3">
    <name type="scientific">Rhizobium gallicum</name>
    <dbReference type="NCBI Taxonomy" id="56730"/>
    <lineage>
        <taxon>Bacteria</taxon>
        <taxon>Pseudomonadati</taxon>
        <taxon>Pseudomonadota</taxon>
        <taxon>Alphaproteobacteria</taxon>
        <taxon>Hyphomicrobiales</taxon>
        <taxon>Rhizobiaceae</taxon>
        <taxon>Rhizobium/Agrobacterium group</taxon>
        <taxon>Rhizobium</taxon>
    </lineage>
</organism>
<evidence type="ECO:0000313" key="3">
    <source>
        <dbReference type="Proteomes" id="UP000184749"/>
    </source>
</evidence>
<evidence type="ECO:0000256" key="1">
    <source>
        <dbReference type="SAM" id="SignalP"/>
    </source>
</evidence>
<feature type="signal peptide" evidence="1">
    <location>
        <begin position="1"/>
        <end position="21"/>
    </location>
</feature>
<protein>
    <submittedName>
        <fullName evidence="2">Nuclease SNase-like protein</fullName>
    </submittedName>
</protein>
<name>A0A1L5NS06_9HYPH</name>
<reference evidence="2 3" key="1">
    <citation type="submission" date="2016-09" db="EMBL/GenBank/DDBJ databases">
        <title>The complete genome sequences of Rhizobium gallicum, symbiovars gallicum and phaseoli, symbionts associated to common bean (Phaseolus vulgaris).</title>
        <authorList>
            <person name="Bustos P."/>
            <person name="Santamaria R.I."/>
            <person name="Perez-Carrascal O.M."/>
            <person name="Juarez S."/>
            <person name="Lozano L."/>
            <person name="Martinez-Flores I."/>
            <person name="Martinez-Romero E."/>
            <person name="Cevallos M."/>
            <person name="Romero D."/>
            <person name="Davila G."/>
            <person name="Gonzalez V."/>
        </authorList>
    </citation>
    <scope>NUCLEOTIDE SEQUENCE [LARGE SCALE GENOMIC DNA]</scope>
    <source>
        <strain evidence="2 3">IE4872</strain>
        <plasmid evidence="3">prgalie4872d</plasmid>
    </source>
</reference>
<dbReference type="EMBL" id="CP017105">
    <property type="protein sequence ID" value="APO70664.1"/>
    <property type="molecule type" value="Genomic_DNA"/>
</dbReference>
<evidence type="ECO:0000313" key="2">
    <source>
        <dbReference type="EMBL" id="APO70664.1"/>
    </source>
</evidence>